<sequence>TKIDNRNASQAVMLEAEDSLLKVMERLNIEVLDDRFGNLLMQTFGCLSMSRLAMDPPLSIHLSSLIRSFRFRASFKSCPGIEETTDPRELLSISIFR</sequence>
<dbReference type="Proteomes" id="UP000789572">
    <property type="component" value="Unassembled WGS sequence"/>
</dbReference>
<evidence type="ECO:0000313" key="2">
    <source>
        <dbReference type="Proteomes" id="UP000789572"/>
    </source>
</evidence>
<dbReference type="AlphaFoldDB" id="A0A9N9FGT5"/>
<keyword evidence="2" id="KW-1185">Reference proteome</keyword>
<evidence type="ECO:0000313" key="1">
    <source>
        <dbReference type="EMBL" id="CAG8532071.1"/>
    </source>
</evidence>
<accession>A0A9N9FGT5</accession>
<proteinExistence type="predicted"/>
<comment type="caution">
    <text evidence="1">The sequence shown here is derived from an EMBL/GenBank/DDBJ whole genome shotgun (WGS) entry which is preliminary data.</text>
</comment>
<name>A0A9N9FGT5_9GLOM</name>
<dbReference type="EMBL" id="CAJVPJ010000509">
    <property type="protein sequence ID" value="CAG8532071.1"/>
    <property type="molecule type" value="Genomic_DNA"/>
</dbReference>
<protein>
    <submittedName>
        <fullName evidence="1">6870_t:CDS:1</fullName>
    </submittedName>
</protein>
<reference evidence="1" key="1">
    <citation type="submission" date="2021-06" db="EMBL/GenBank/DDBJ databases">
        <authorList>
            <person name="Kallberg Y."/>
            <person name="Tangrot J."/>
            <person name="Rosling A."/>
        </authorList>
    </citation>
    <scope>NUCLEOTIDE SEQUENCE</scope>
    <source>
        <strain evidence="1">IA702</strain>
    </source>
</reference>
<gene>
    <name evidence="1" type="ORF">POCULU_LOCUS4109</name>
</gene>
<organism evidence="1 2">
    <name type="scientific">Paraglomus occultum</name>
    <dbReference type="NCBI Taxonomy" id="144539"/>
    <lineage>
        <taxon>Eukaryota</taxon>
        <taxon>Fungi</taxon>
        <taxon>Fungi incertae sedis</taxon>
        <taxon>Mucoromycota</taxon>
        <taxon>Glomeromycotina</taxon>
        <taxon>Glomeromycetes</taxon>
        <taxon>Paraglomerales</taxon>
        <taxon>Paraglomeraceae</taxon>
        <taxon>Paraglomus</taxon>
    </lineage>
</organism>
<feature type="non-terminal residue" evidence="1">
    <location>
        <position position="1"/>
    </location>
</feature>